<organism evidence="3 4">
    <name type="scientific">Vitis vinifera</name>
    <name type="common">Grape</name>
    <dbReference type="NCBI Taxonomy" id="29760"/>
    <lineage>
        <taxon>Eukaryota</taxon>
        <taxon>Viridiplantae</taxon>
        <taxon>Streptophyta</taxon>
        <taxon>Embryophyta</taxon>
        <taxon>Tracheophyta</taxon>
        <taxon>Spermatophyta</taxon>
        <taxon>Magnoliopsida</taxon>
        <taxon>eudicotyledons</taxon>
        <taxon>Gunneridae</taxon>
        <taxon>Pentapetalae</taxon>
        <taxon>rosids</taxon>
        <taxon>Vitales</taxon>
        <taxon>Vitaceae</taxon>
        <taxon>Viteae</taxon>
        <taxon>Vitis</taxon>
    </lineage>
</organism>
<gene>
    <name evidence="3" type="primary">TY3B-I_213</name>
    <name evidence="3" type="ORF">CK203_057805</name>
</gene>
<dbReference type="InterPro" id="IPR050951">
    <property type="entry name" value="Retrovirus_Pol_polyprotein"/>
</dbReference>
<dbReference type="GO" id="GO:0003824">
    <property type="term" value="F:catalytic activity"/>
    <property type="evidence" value="ECO:0007669"/>
    <property type="project" value="UniProtKB-KW"/>
</dbReference>
<dbReference type="SUPFAM" id="SSF56672">
    <property type="entry name" value="DNA/RNA polymerases"/>
    <property type="match status" value="1"/>
</dbReference>
<dbReference type="PANTHER" id="PTHR37984:SF5">
    <property type="entry name" value="PROTEIN NYNRIN-LIKE"/>
    <property type="match status" value="1"/>
</dbReference>
<dbReference type="InterPro" id="IPR041577">
    <property type="entry name" value="RT_RNaseH_2"/>
</dbReference>
<dbReference type="AlphaFoldDB" id="A0A438GLS9"/>
<evidence type="ECO:0000259" key="2">
    <source>
        <dbReference type="Pfam" id="PF17919"/>
    </source>
</evidence>
<dbReference type="Pfam" id="PF17919">
    <property type="entry name" value="RT_RNaseH_2"/>
    <property type="match status" value="1"/>
</dbReference>
<evidence type="ECO:0000256" key="1">
    <source>
        <dbReference type="ARBA" id="ARBA00023268"/>
    </source>
</evidence>
<dbReference type="EMBL" id="QGNW01000398">
    <property type="protein sequence ID" value="RVW73170.1"/>
    <property type="molecule type" value="Genomic_DNA"/>
</dbReference>
<evidence type="ECO:0000313" key="3">
    <source>
        <dbReference type="EMBL" id="RVW73170.1"/>
    </source>
</evidence>
<dbReference type="Proteomes" id="UP000288805">
    <property type="component" value="Unassembled WGS sequence"/>
</dbReference>
<dbReference type="PANTHER" id="PTHR37984">
    <property type="entry name" value="PROTEIN CBG26694"/>
    <property type="match status" value="1"/>
</dbReference>
<dbReference type="CDD" id="cd01647">
    <property type="entry name" value="RT_LTR"/>
    <property type="match status" value="1"/>
</dbReference>
<dbReference type="InterPro" id="IPR043502">
    <property type="entry name" value="DNA/RNA_pol_sf"/>
</dbReference>
<name>A0A438GLS9_VITVI</name>
<proteinExistence type="predicted"/>
<feature type="domain" description="Reverse transcriptase/retrotransposon-derived protein RNase H-like" evidence="2">
    <location>
        <begin position="764"/>
        <end position="827"/>
    </location>
</feature>
<evidence type="ECO:0000313" key="4">
    <source>
        <dbReference type="Proteomes" id="UP000288805"/>
    </source>
</evidence>
<protein>
    <submittedName>
        <fullName evidence="3">Transposon Ty3-I Gag-Pol polyprotein</fullName>
    </submittedName>
</protein>
<dbReference type="InterPro" id="IPR043128">
    <property type="entry name" value="Rev_trsase/Diguanyl_cyclase"/>
</dbReference>
<sequence length="920" mass="103842">MFSLHRSQKDLLLYILGPIDYYSSYTEADTTVLPASLGHDTDHCATLRHAIQDLIDQGLVNLGQPNVTMNPLPTHSTHAVPPPPSGINHIDFVKDDNIHMLNWNDGLPELIVLDDGYKVGTMGYQTSTPFSLISDWVPFELTPTTPLAIVRQIPSVPFILWLEDDNLEGRDIQIMTRSGRVVQPSPLVSRPFDDVVSHEKVKRKDDELLRQLQSTQTCISIWSLLASPSTHRNALIQALSQIRVETTTTPKGLIHMMTADRATCIVFSDDDLPPKGSDHTRLLYIIVGRSSHRVPFVLLDNGSALNVCLLAAAITLGYSPSDFGPSTQTVLRIPTSFNLILSRPWIHRVGAIPSSLHQKVKFIHERQVITTLKVEDFCRDFVAMSFNQHSSTVVLDMMRKLTLEVHPHMGDFGVVTDIEEVDELQHQFHYLQSGDETFGVAVSLMISHSSPDRANFLSLCFPDETTDCGIVVEPTEVTNGFVPHDEYGDEMDMMSMSQIAKIVQPEPASPFNLFRVFAIKVAEEIQTVLALELVEDVTDHPRELKIGSLLSTDEMGRLIHLIRSYLDVFTWSYEDMSVVEYPEWLANVILVPQKDGKVKVCIDFKDLNKVNLNDDFPLPHIDLLVDSTTGHSMLSFMDGFSGYNHILMALDDMEKTTFITEADHLSALEKFFERIQKFRLRLNPKKCTFGVTSRKLLGHMVNEWGIEVNPDKIKAILDMPVSRTEKEIRGFLGRLQYISRFIARLTDICEPIFCLLRKNQPTIWNDHCQIAFEKIKGYLLFPPVLVFPMSGRPLFLYFSVLDMALGCMLAQLDDSRKKRTICYLSHQEIEALHDRVFGTLDFSPRSVESIKGSIIADYLTSLSIFEGKPVDDDFPNEEFIAMTSLSGRLVFSNQYPATNNIVEYEACILGLEIALELGTR</sequence>
<comment type="caution">
    <text evidence="3">The sequence shown here is derived from an EMBL/GenBank/DDBJ whole genome shotgun (WGS) entry which is preliminary data.</text>
</comment>
<reference evidence="3 4" key="1">
    <citation type="journal article" date="2018" name="PLoS Genet.">
        <title>Population sequencing reveals clonal diversity and ancestral inbreeding in the grapevine cultivar Chardonnay.</title>
        <authorList>
            <person name="Roach M.J."/>
            <person name="Johnson D.L."/>
            <person name="Bohlmann J."/>
            <person name="van Vuuren H.J."/>
            <person name="Jones S.J."/>
            <person name="Pretorius I.S."/>
            <person name="Schmidt S.A."/>
            <person name="Borneman A.R."/>
        </authorList>
    </citation>
    <scope>NUCLEOTIDE SEQUENCE [LARGE SCALE GENOMIC DNA]</scope>
    <source>
        <strain evidence="4">cv. Chardonnay</strain>
        <tissue evidence="3">Leaf</tissue>
    </source>
</reference>
<dbReference type="Gene3D" id="3.30.70.270">
    <property type="match status" value="3"/>
</dbReference>
<keyword evidence="1" id="KW-0511">Multifunctional enzyme</keyword>
<dbReference type="Gene3D" id="3.10.10.10">
    <property type="entry name" value="HIV Type 1 Reverse Transcriptase, subunit A, domain 1"/>
    <property type="match status" value="1"/>
</dbReference>
<accession>A0A438GLS9</accession>